<evidence type="ECO:0000313" key="1">
    <source>
        <dbReference type="EMBL" id="GAL24340.1"/>
    </source>
</evidence>
<organism evidence="1 2">
    <name type="scientific">Vibrio variabilis</name>
    <dbReference type="NCBI Taxonomy" id="990271"/>
    <lineage>
        <taxon>Bacteria</taxon>
        <taxon>Pseudomonadati</taxon>
        <taxon>Pseudomonadota</taxon>
        <taxon>Gammaproteobacteria</taxon>
        <taxon>Vibrionales</taxon>
        <taxon>Vibrionaceae</taxon>
        <taxon>Vibrio</taxon>
    </lineage>
</organism>
<evidence type="ECO:0000313" key="2">
    <source>
        <dbReference type="Proteomes" id="UP000029223"/>
    </source>
</evidence>
<comment type="caution">
    <text evidence="1">The sequence shown here is derived from an EMBL/GenBank/DDBJ whole genome shotgun (WGS) entry which is preliminary data.</text>
</comment>
<protein>
    <submittedName>
        <fullName evidence="1">Uncharacterized protein</fullName>
    </submittedName>
</protein>
<dbReference type="EMBL" id="BBMS01000003">
    <property type="protein sequence ID" value="GAL24340.1"/>
    <property type="molecule type" value="Genomic_DNA"/>
</dbReference>
<gene>
    <name evidence="1" type="ORF">JCM19239_4043</name>
</gene>
<name>A0ABQ0J6E9_9VIBR</name>
<proteinExistence type="predicted"/>
<accession>A0ABQ0J6E9</accession>
<sequence length="39" mass="4424">METSSNPFSFSFHLDSEALLLSVSKERVSKEQQILDGEH</sequence>
<keyword evidence="2" id="KW-1185">Reference proteome</keyword>
<reference evidence="2" key="2">
    <citation type="submission" date="2014-09" db="EMBL/GenBank/DDBJ databases">
        <authorList>
            <consortium name="NBRP consortium"/>
            <person name="Sawabe T."/>
            <person name="Meirelles P."/>
            <person name="Nakanishi M."/>
            <person name="Sayaka M."/>
            <person name="Hattori M."/>
            <person name="Ohkuma M."/>
        </authorList>
    </citation>
    <scope>NUCLEOTIDE SEQUENCE [LARGE SCALE GENOMIC DNA]</scope>
    <source>
        <strain evidence="2">JCM 19239</strain>
    </source>
</reference>
<dbReference type="Proteomes" id="UP000029223">
    <property type="component" value="Unassembled WGS sequence"/>
</dbReference>
<reference evidence="2" key="1">
    <citation type="submission" date="2014-09" db="EMBL/GenBank/DDBJ databases">
        <title>Vibrio variabilis JCM 19239. (C206) whole genome shotgun sequence.</title>
        <authorList>
            <person name="Sawabe T."/>
            <person name="Meirelles P."/>
            <person name="Nakanishi M."/>
            <person name="Sayaka M."/>
            <person name="Hattori M."/>
            <person name="Ohkuma M."/>
        </authorList>
    </citation>
    <scope>NUCLEOTIDE SEQUENCE [LARGE SCALE GENOMIC DNA]</scope>
    <source>
        <strain evidence="2">JCM 19239</strain>
    </source>
</reference>